<name>A0A8H5K742_9HYPO</name>
<proteinExistence type="predicted"/>
<evidence type="ECO:0000313" key="2">
    <source>
        <dbReference type="EMBL" id="KAF5568934.1"/>
    </source>
</evidence>
<comment type="caution">
    <text evidence="2">The sequence shown here is derived from an EMBL/GenBank/DDBJ whole genome shotgun (WGS) entry which is preliminary data.</text>
</comment>
<feature type="compositionally biased region" description="Polar residues" evidence="1">
    <location>
        <begin position="30"/>
        <end position="49"/>
    </location>
</feature>
<gene>
    <name evidence="2" type="ORF">FPHYL_2501</name>
</gene>
<feature type="region of interest" description="Disordered" evidence="1">
    <location>
        <begin position="1"/>
        <end position="50"/>
    </location>
</feature>
<protein>
    <submittedName>
        <fullName evidence="2">Uncharacterized protein</fullName>
    </submittedName>
</protein>
<feature type="compositionally biased region" description="Basic and acidic residues" evidence="1">
    <location>
        <begin position="1"/>
        <end position="10"/>
    </location>
</feature>
<keyword evidence="3" id="KW-1185">Reference proteome</keyword>
<organism evidence="2 3">
    <name type="scientific">Fusarium phyllophilum</name>
    <dbReference type="NCBI Taxonomy" id="47803"/>
    <lineage>
        <taxon>Eukaryota</taxon>
        <taxon>Fungi</taxon>
        <taxon>Dikarya</taxon>
        <taxon>Ascomycota</taxon>
        <taxon>Pezizomycotina</taxon>
        <taxon>Sordariomycetes</taxon>
        <taxon>Hypocreomycetidae</taxon>
        <taxon>Hypocreales</taxon>
        <taxon>Nectriaceae</taxon>
        <taxon>Fusarium</taxon>
        <taxon>Fusarium fujikuroi species complex</taxon>
    </lineage>
</organism>
<dbReference type="AlphaFoldDB" id="A0A8H5K742"/>
<dbReference type="OrthoDB" id="10346922at2759"/>
<evidence type="ECO:0000256" key="1">
    <source>
        <dbReference type="SAM" id="MobiDB-lite"/>
    </source>
</evidence>
<accession>A0A8H5K742</accession>
<dbReference type="EMBL" id="JAAOAQ010000074">
    <property type="protein sequence ID" value="KAF5568934.1"/>
    <property type="molecule type" value="Genomic_DNA"/>
</dbReference>
<evidence type="ECO:0000313" key="3">
    <source>
        <dbReference type="Proteomes" id="UP000582016"/>
    </source>
</evidence>
<dbReference type="Proteomes" id="UP000582016">
    <property type="component" value="Unassembled WGS sequence"/>
</dbReference>
<sequence length="172" mass="19126">MEIKDDEAPKRPPAKVPFNPWATPTRRHLNISNENGASAGHSTTISTKNPPVPISAKYRCAWPTIRPLPLRWPRTTFPASVNPSPSIFLRDVDEILERHNVNSDTALPTLLIISPWSERLRGIWESITEAIAKSTSPGTEIQVEMIAPELYRHISSPIAPRGGKENPGPYPK</sequence>
<reference evidence="2 3" key="1">
    <citation type="submission" date="2020-05" db="EMBL/GenBank/DDBJ databases">
        <title>Identification and distribution of gene clusters putatively required for synthesis of sphingolipid metabolism inhibitors in phylogenetically diverse species of the filamentous fungus Fusarium.</title>
        <authorList>
            <person name="Kim H.-S."/>
            <person name="Busman M."/>
            <person name="Brown D.W."/>
            <person name="Divon H."/>
            <person name="Uhlig S."/>
            <person name="Proctor R.H."/>
        </authorList>
    </citation>
    <scope>NUCLEOTIDE SEQUENCE [LARGE SCALE GENOMIC DNA]</scope>
    <source>
        <strain evidence="2 3">NRRL 13617</strain>
    </source>
</reference>